<dbReference type="GO" id="GO:0016491">
    <property type="term" value="F:oxidoreductase activity"/>
    <property type="evidence" value="ECO:0007669"/>
    <property type="project" value="InterPro"/>
</dbReference>
<dbReference type="AlphaFoldDB" id="A0A1M5AB44"/>
<dbReference type="Gene3D" id="1.20.5.420">
    <property type="entry name" value="Immunoglobulin FC, subunit C"/>
    <property type="match status" value="2"/>
</dbReference>
<dbReference type="GO" id="GO:0046872">
    <property type="term" value="F:metal ion binding"/>
    <property type="evidence" value="ECO:0007669"/>
    <property type="project" value="InterPro"/>
</dbReference>
<organism evidence="2 3">
    <name type="scientific">Seinonella peptonophila</name>
    <dbReference type="NCBI Taxonomy" id="112248"/>
    <lineage>
        <taxon>Bacteria</taxon>
        <taxon>Bacillati</taxon>
        <taxon>Bacillota</taxon>
        <taxon>Bacilli</taxon>
        <taxon>Bacillales</taxon>
        <taxon>Thermoactinomycetaceae</taxon>
        <taxon>Seinonella</taxon>
    </lineage>
</organism>
<sequence length="149" mass="17743">MTGYLDPFIRGVDHHLLADIKKAIQGEYNAIHCYQLLAEQAPSSKERKQILEIREDEIKHYNQFINLYYRLTGKRLKPQVTESCPSNYLEGLKFSIEDEQETVDFYLEISDKAKESYIRKLFKRAAKDEQNHAVWFLYFYTKYCCKKAK</sequence>
<dbReference type="SUPFAM" id="SSF47240">
    <property type="entry name" value="Ferritin-like"/>
    <property type="match status" value="1"/>
</dbReference>
<dbReference type="InterPro" id="IPR003251">
    <property type="entry name" value="Rr_diiron-bd_dom"/>
</dbReference>
<proteinExistence type="predicted"/>
<dbReference type="RefSeq" id="WP_073156835.1">
    <property type="nucleotide sequence ID" value="NZ_FQVL01000013.1"/>
</dbReference>
<evidence type="ECO:0000313" key="3">
    <source>
        <dbReference type="Proteomes" id="UP000184476"/>
    </source>
</evidence>
<accession>A0A1M5AB44</accession>
<evidence type="ECO:0000313" key="2">
    <source>
        <dbReference type="EMBL" id="SHF27483.1"/>
    </source>
</evidence>
<dbReference type="InterPro" id="IPR009078">
    <property type="entry name" value="Ferritin-like_SF"/>
</dbReference>
<reference evidence="2 3" key="1">
    <citation type="submission" date="2016-11" db="EMBL/GenBank/DDBJ databases">
        <authorList>
            <person name="Jaros S."/>
            <person name="Januszkiewicz K."/>
            <person name="Wedrychowicz H."/>
        </authorList>
    </citation>
    <scope>NUCLEOTIDE SEQUENCE [LARGE SCALE GENOMIC DNA]</scope>
    <source>
        <strain evidence="2 3">DSM 44666</strain>
    </source>
</reference>
<dbReference type="STRING" id="112248.SAMN05444392_1135"/>
<dbReference type="EMBL" id="FQVL01000013">
    <property type="protein sequence ID" value="SHF27483.1"/>
    <property type="molecule type" value="Genomic_DNA"/>
</dbReference>
<name>A0A1M5AB44_9BACL</name>
<dbReference type="Pfam" id="PF02915">
    <property type="entry name" value="Rubrerythrin"/>
    <property type="match status" value="1"/>
</dbReference>
<protein>
    <submittedName>
        <fullName evidence="2">Rubrerythrin</fullName>
    </submittedName>
</protein>
<dbReference type="CDD" id="cd00657">
    <property type="entry name" value="Ferritin_like"/>
    <property type="match status" value="1"/>
</dbReference>
<evidence type="ECO:0000259" key="1">
    <source>
        <dbReference type="Pfam" id="PF02915"/>
    </source>
</evidence>
<gene>
    <name evidence="2" type="ORF">SAMN05444392_1135</name>
</gene>
<dbReference type="Proteomes" id="UP000184476">
    <property type="component" value="Unassembled WGS sequence"/>
</dbReference>
<feature type="domain" description="Rubrerythrin diiron-binding" evidence="1">
    <location>
        <begin position="91"/>
        <end position="143"/>
    </location>
</feature>
<keyword evidence="3" id="KW-1185">Reference proteome</keyword>